<evidence type="ECO:0000256" key="11">
    <source>
        <dbReference type="RuleBase" id="RU365090"/>
    </source>
</evidence>
<dbReference type="SUPFAM" id="SSF63867">
    <property type="entry name" value="MoeA C-terminal domain-like"/>
    <property type="match status" value="1"/>
</dbReference>
<dbReference type="NCBIfam" id="NF045515">
    <property type="entry name" value="Glp_gephyrin"/>
    <property type="match status" value="1"/>
</dbReference>
<keyword evidence="9 11" id="KW-0501">Molybdenum cofactor biosynthesis</keyword>
<dbReference type="EC" id="2.10.1.1" evidence="11"/>
<keyword evidence="7 11" id="KW-0479">Metal-binding</keyword>
<dbReference type="SUPFAM" id="SSF53218">
    <property type="entry name" value="Molybdenum cofactor biosynthesis proteins"/>
    <property type="match status" value="1"/>
</dbReference>
<dbReference type="Gene3D" id="3.40.980.10">
    <property type="entry name" value="MoaB/Mog-like domain"/>
    <property type="match status" value="1"/>
</dbReference>
<dbReference type="Gene3D" id="2.170.190.11">
    <property type="entry name" value="Molybdopterin biosynthesis moea protein, domain 3"/>
    <property type="match status" value="1"/>
</dbReference>
<evidence type="ECO:0000313" key="14">
    <source>
        <dbReference type="Proteomes" id="UP000193465"/>
    </source>
</evidence>
<keyword evidence="6 11" id="KW-0808">Transferase</keyword>
<dbReference type="Proteomes" id="UP000193465">
    <property type="component" value="Unassembled WGS sequence"/>
</dbReference>
<comment type="similarity">
    <text evidence="4 11">Belongs to the MoeA family.</text>
</comment>
<dbReference type="AlphaFoldDB" id="A0A1X1UA24"/>
<dbReference type="InterPro" id="IPR038987">
    <property type="entry name" value="MoeA-like"/>
</dbReference>
<gene>
    <name evidence="13" type="ORF">AWC02_01645</name>
</gene>
<dbReference type="Pfam" id="PF00994">
    <property type="entry name" value="MoCF_biosynth"/>
    <property type="match status" value="1"/>
</dbReference>
<dbReference type="InterPro" id="IPR005111">
    <property type="entry name" value="MoeA_C_domain_IV"/>
</dbReference>
<dbReference type="InterPro" id="IPR001453">
    <property type="entry name" value="MoaB/Mog_dom"/>
</dbReference>
<dbReference type="InterPro" id="IPR036425">
    <property type="entry name" value="MoaB/Mog-like_dom_sf"/>
</dbReference>
<evidence type="ECO:0000256" key="1">
    <source>
        <dbReference type="ARBA" id="ARBA00001946"/>
    </source>
</evidence>
<dbReference type="GO" id="GO:0006777">
    <property type="term" value="P:Mo-molybdopterin cofactor biosynthetic process"/>
    <property type="evidence" value="ECO:0007669"/>
    <property type="project" value="UniProtKB-UniRule"/>
</dbReference>
<keyword evidence="8 11" id="KW-0460">Magnesium</keyword>
<proteinExistence type="inferred from homology"/>
<evidence type="ECO:0000256" key="3">
    <source>
        <dbReference type="ARBA" id="ARBA00005046"/>
    </source>
</evidence>
<dbReference type="Pfam" id="PF03454">
    <property type="entry name" value="MoeA_C"/>
    <property type="match status" value="1"/>
</dbReference>
<comment type="pathway">
    <text evidence="3 11">Cofactor biosynthesis; molybdopterin biosynthesis.</text>
</comment>
<evidence type="ECO:0000256" key="5">
    <source>
        <dbReference type="ARBA" id="ARBA00022505"/>
    </source>
</evidence>
<dbReference type="FunFam" id="3.40.980.10:FF:000004">
    <property type="entry name" value="Molybdopterin molybdenumtransferase"/>
    <property type="match status" value="1"/>
</dbReference>
<accession>A0A1X1UA24</accession>
<dbReference type="SMART" id="SM00852">
    <property type="entry name" value="MoCF_biosynth"/>
    <property type="match status" value="1"/>
</dbReference>
<protein>
    <recommendedName>
        <fullName evidence="11">Molybdopterin molybdenumtransferase</fullName>
        <ecNumber evidence="11">2.10.1.1</ecNumber>
    </recommendedName>
</protein>
<evidence type="ECO:0000256" key="4">
    <source>
        <dbReference type="ARBA" id="ARBA00010763"/>
    </source>
</evidence>
<dbReference type="SUPFAM" id="SSF63882">
    <property type="entry name" value="MoeA N-terminal region -like"/>
    <property type="match status" value="1"/>
</dbReference>
<dbReference type="Pfam" id="PF03453">
    <property type="entry name" value="MoeA_N"/>
    <property type="match status" value="1"/>
</dbReference>
<dbReference type="RefSeq" id="WP_085126329.1">
    <property type="nucleotide sequence ID" value="NZ_LQOT01000006.1"/>
</dbReference>
<dbReference type="UniPathway" id="UPA00344"/>
<evidence type="ECO:0000259" key="12">
    <source>
        <dbReference type="SMART" id="SM00852"/>
    </source>
</evidence>
<dbReference type="Gene3D" id="3.90.105.10">
    <property type="entry name" value="Molybdopterin biosynthesis moea protein, domain 2"/>
    <property type="match status" value="1"/>
</dbReference>
<dbReference type="GO" id="GO:0005829">
    <property type="term" value="C:cytosol"/>
    <property type="evidence" value="ECO:0007669"/>
    <property type="project" value="TreeGrafter"/>
</dbReference>
<dbReference type="PANTHER" id="PTHR10192:SF5">
    <property type="entry name" value="GEPHYRIN"/>
    <property type="match status" value="1"/>
</dbReference>
<dbReference type="GO" id="GO:0046872">
    <property type="term" value="F:metal ion binding"/>
    <property type="evidence" value="ECO:0007669"/>
    <property type="project" value="UniProtKB-UniRule"/>
</dbReference>
<feature type="domain" description="MoaB/Mog" evidence="12">
    <location>
        <begin position="179"/>
        <end position="325"/>
    </location>
</feature>
<comment type="catalytic activity">
    <reaction evidence="10">
        <text>adenylyl-molybdopterin + molybdate = Mo-molybdopterin + AMP + H(+)</text>
        <dbReference type="Rhea" id="RHEA:35047"/>
        <dbReference type="ChEBI" id="CHEBI:15378"/>
        <dbReference type="ChEBI" id="CHEBI:36264"/>
        <dbReference type="ChEBI" id="CHEBI:62727"/>
        <dbReference type="ChEBI" id="CHEBI:71302"/>
        <dbReference type="ChEBI" id="CHEBI:456215"/>
        <dbReference type="EC" id="2.10.1.1"/>
    </reaction>
</comment>
<dbReference type="EMBL" id="LQOT01000006">
    <property type="protein sequence ID" value="ORV53608.1"/>
    <property type="molecule type" value="Genomic_DNA"/>
</dbReference>
<evidence type="ECO:0000256" key="6">
    <source>
        <dbReference type="ARBA" id="ARBA00022679"/>
    </source>
</evidence>
<dbReference type="InterPro" id="IPR036688">
    <property type="entry name" value="MoeA_C_domain_IV_sf"/>
</dbReference>
<organism evidence="13 14">
    <name type="scientific">Mycolicibacter engbaekii</name>
    <dbReference type="NCBI Taxonomy" id="188915"/>
    <lineage>
        <taxon>Bacteria</taxon>
        <taxon>Bacillati</taxon>
        <taxon>Actinomycetota</taxon>
        <taxon>Actinomycetes</taxon>
        <taxon>Mycobacteriales</taxon>
        <taxon>Mycobacteriaceae</taxon>
        <taxon>Mycolicibacter</taxon>
    </lineage>
</organism>
<comment type="caution">
    <text evidence="13">The sequence shown here is derived from an EMBL/GenBank/DDBJ whole genome shotgun (WGS) entry which is preliminary data.</text>
</comment>
<evidence type="ECO:0000256" key="7">
    <source>
        <dbReference type="ARBA" id="ARBA00022723"/>
    </source>
</evidence>
<dbReference type="GO" id="GO:0061599">
    <property type="term" value="F:molybdopterin molybdotransferase activity"/>
    <property type="evidence" value="ECO:0007669"/>
    <property type="project" value="UniProtKB-UniRule"/>
</dbReference>
<keyword evidence="5 11" id="KW-0500">Molybdenum</keyword>
<dbReference type="InterPro" id="IPR005110">
    <property type="entry name" value="MoeA_linker/N"/>
</dbReference>
<evidence type="ECO:0000256" key="10">
    <source>
        <dbReference type="ARBA" id="ARBA00047317"/>
    </source>
</evidence>
<reference evidence="13 14" key="1">
    <citation type="submission" date="2016-01" db="EMBL/GenBank/DDBJ databases">
        <title>The new phylogeny of the genus Mycobacterium.</title>
        <authorList>
            <person name="Tarcisio F."/>
            <person name="Conor M."/>
            <person name="Antonella G."/>
            <person name="Elisabetta G."/>
            <person name="Giulia F.S."/>
            <person name="Sara T."/>
            <person name="Anna F."/>
            <person name="Clotilde B."/>
            <person name="Roberto B."/>
            <person name="Veronica D.S."/>
            <person name="Fabio R."/>
            <person name="Monica P."/>
            <person name="Olivier J."/>
            <person name="Enrico T."/>
            <person name="Nicola S."/>
        </authorList>
    </citation>
    <scope>NUCLEOTIDE SEQUENCE [LARGE SCALE GENOMIC DNA]</scope>
    <source>
        <strain evidence="13 14">ATCC 27353</strain>
    </source>
</reference>
<dbReference type="Gene3D" id="2.40.340.10">
    <property type="entry name" value="MoeA, C-terminal, domain IV"/>
    <property type="match status" value="1"/>
</dbReference>
<comment type="function">
    <text evidence="2 11">Catalyzes the insertion of molybdate into adenylated molybdopterin with the concomitant release of AMP.</text>
</comment>
<comment type="cofactor">
    <cofactor evidence="1 11">
        <name>Mg(2+)</name>
        <dbReference type="ChEBI" id="CHEBI:18420"/>
    </cofactor>
</comment>
<name>A0A1X1UA24_9MYCO</name>
<dbReference type="NCBIfam" id="TIGR00177">
    <property type="entry name" value="molyb_syn"/>
    <property type="match status" value="1"/>
</dbReference>
<dbReference type="CDD" id="cd00887">
    <property type="entry name" value="MoeA"/>
    <property type="match status" value="1"/>
</dbReference>
<evidence type="ECO:0000256" key="8">
    <source>
        <dbReference type="ARBA" id="ARBA00022842"/>
    </source>
</evidence>
<sequence>MRSVEEHQRAVADLIRPRPPVTVSLSDAEGLALAADVIAPISLPVFDNSGMDGYAVLADDVAGATPDNPVTLPVTEDIPAGRTDIPTLTPGSAHRIMTGAPIPHGADGVIPVEATDGGADVVRISAATTRGRHIRPAGSDVSAGATVLRAGQLVNAPTAGLAAALGLAELPVQPRQRVLVISTGSELVEPGTPLAPGQIYESNGVMLSAAVREAGAEVVATATVADDTAAFTGVLDRYGVYDGAVDLVITSGGVSAGAYEVVKDVFGRDGDQGVHFVKVAMQPGMPQGIGRIGGPGGGAAIITLPGNPVSAQVSFEVFVRPALRRAMNLPSPDRPRRNAVLREKLTSPAGKRQFRRGLLDHQTATVTSYGPPASHHLRYLASANCLLDIADDVTELPDGAEVEVWDLTGW</sequence>
<dbReference type="PANTHER" id="PTHR10192">
    <property type="entry name" value="MOLYBDOPTERIN BIOSYNTHESIS PROTEIN"/>
    <property type="match status" value="1"/>
</dbReference>
<evidence type="ECO:0000256" key="9">
    <source>
        <dbReference type="ARBA" id="ARBA00023150"/>
    </source>
</evidence>
<dbReference type="InterPro" id="IPR036135">
    <property type="entry name" value="MoeA_linker/N_sf"/>
</dbReference>
<keyword evidence="14" id="KW-1185">Reference proteome</keyword>
<dbReference type="STRING" id="188915.AWC02_01645"/>
<evidence type="ECO:0000313" key="13">
    <source>
        <dbReference type="EMBL" id="ORV53608.1"/>
    </source>
</evidence>
<evidence type="ECO:0000256" key="2">
    <source>
        <dbReference type="ARBA" id="ARBA00002901"/>
    </source>
</evidence>